<dbReference type="EMBL" id="JAWDGP010003591">
    <property type="protein sequence ID" value="KAK3772835.1"/>
    <property type="molecule type" value="Genomic_DNA"/>
</dbReference>
<evidence type="ECO:0000256" key="1">
    <source>
        <dbReference type="SAM" id="MobiDB-lite"/>
    </source>
</evidence>
<comment type="caution">
    <text evidence="2">The sequence shown here is derived from an EMBL/GenBank/DDBJ whole genome shotgun (WGS) entry which is preliminary data.</text>
</comment>
<reference evidence="2" key="1">
    <citation type="journal article" date="2023" name="G3 (Bethesda)">
        <title>A reference genome for the long-term kleptoplast-retaining sea slug Elysia crispata morphotype clarki.</title>
        <authorList>
            <person name="Eastman K.E."/>
            <person name="Pendleton A.L."/>
            <person name="Shaikh M.A."/>
            <person name="Suttiyut T."/>
            <person name="Ogas R."/>
            <person name="Tomko P."/>
            <person name="Gavelis G."/>
            <person name="Widhalm J.R."/>
            <person name="Wisecaver J.H."/>
        </authorList>
    </citation>
    <scope>NUCLEOTIDE SEQUENCE</scope>
    <source>
        <strain evidence="2">ECLA1</strain>
    </source>
</reference>
<protein>
    <submittedName>
        <fullName evidence="2">Uncharacterized protein</fullName>
    </submittedName>
</protein>
<evidence type="ECO:0000313" key="3">
    <source>
        <dbReference type="Proteomes" id="UP001283361"/>
    </source>
</evidence>
<name>A0AAE0ZNV3_9GAST</name>
<sequence>MRQWFATWTYLHWPGSNLHVAPDLAVEKGEINQEGQKQWRCHRGTEEKEWPHKWRKGKLTRRDKNSGGVTEEQKEIKWQYRDVTVRRSQVSKCQVLAYGFINLNKRSYSRHASLHLVDTGQTDQGLTSVSGR</sequence>
<proteinExistence type="predicted"/>
<keyword evidence="3" id="KW-1185">Reference proteome</keyword>
<gene>
    <name evidence="2" type="ORF">RRG08_054301</name>
</gene>
<feature type="region of interest" description="Disordered" evidence="1">
    <location>
        <begin position="35"/>
        <end position="71"/>
    </location>
</feature>
<accession>A0AAE0ZNV3</accession>
<feature type="compositionally biased region" description="Basic and acidic residues" evidence="1">
    <location>
        <begin position="43"/>
        <end position="52"/>
    </location>
</feature>
<feature type="compositionally biased region" description="Basic and acidic residues" evidence="1">
    <location>
        <begin position="60"/>
        <end position="71"/>
    </location>
</feature>
<organism evidence="2 3">
    <name type="scientific">Elysia crispata</name>
    <name type="common">lettuce slug</name>
    <dbReference type="NCBI Taxonomy" id="231223"/>
    <lineage>
        <taxon>Eukaryota</taxon>
        <taxon>Metazoa</taxon>
        <taxon>Spiralia</taxon>
        <taxon>Lophotrochozoa</taxon>
        <taxon>Mollusca</taxon>
        <taxon>Gastropoda</taxon>
        <taxon>Heterobranchia</taxon>
        <taxon>Euthyneura</taxon>
        <taxon>Panpulmonata</taxon>
        <taxon>Sacoglossa</taxon>
        <taxon>Placobranchoidea</taxon>
        <taxon>Plakobranchidae</taxon>
        <taxon>Elysia</taxon>
    </lineage>
</organism>
<dbReference type="AlphaFoldDB" id="A0AAE0ZNV3"/>
<dbReference type="Proteomes" id="UP001283361">
    <property type="component" value="Unassembled WGS sequence"/>
</dbReference>
<evidence type="ECO:0000313" key="2">
    <source>
        <dbReference type="EMBL" id="KAK3772835.1"/>
    </source>
</evidence>